<dbReference type="EMBL" id="MN739179">
    <property type="protein sequence ID" value="QHS92443.1"/>
    <property type="molecule type" value="Genomic_DNA"/>
</dbReference>
<name>A0A6C0BMC6_9ZZZZ</name>
<organism evidence="1">
    <name type="scientific">viral metagenome</name>
    <dbReference type="NCBI Taxonomy" id="1070528"/>
    <lineage>
        <taxon>unclassified sequences</taxon>
        <taxon>metagenomes</taxon>
        <taxon>organismal metagenomes</taxon>
    </lineage>
</organism>
<dbReference type="AlphaFoldDB" id="A0A6C0BMC6"/>
<protein>
    <submittedName>
        <fullName evidence="1">Uncharacterized protein</fullName>
    </submittedName>
</protein>
<reference evidence="1" key="1">
    <citation type="journal article" date="2020" name="Nature">
        <title>Giant virus diversity and host interactions through global metagenomics.</title>
        <authorList>
            <person name="Schulz F."/>
            <person name="Roux S."/>
            <person name="Paez-Espino D."/>
            <person name="Jungbluth S."/>
            <person name="Walsh D.A."/>
            <person name="Denef V.J."/>
            <person name="McMahon K.D."/>
            <person name="Konstantinidis K.T."/>
            <person name="Eloe-Fadrosh E.A."/>
            <person name="Kyrpides N.C."/>
            <person name="Woyke T."/>
        </authorList>
    </citation>
    <scope>NUCLEOTIDE SEQUENCE</scope>
    <source>
        <strain evidence="1">GVMAG-M-3300014204-73</strain>
    </source>
</reference>
<sequence>MNNAYGNQDCPPLMSDGRHVTDYRPSCYVHDLILRQNGITNSYDLKMLLTHQAMQLQENNRQYYDQKNACVSCGDYYQADPNGHLKYWDGYNQRIQYQPRGSK</sequence>
<accession>A0A6C0BMC6</accession>
<proteinExistence type="predicted"/>
<evidence type="ECO:0000313" key="1">
    <source>
        <dbReference type="EMBL" id="QHS92443.1"/>
    </source>
</evidence>